<organism evidence="1 2">
    <name type="scientific">Massilia yuzhufengensis</name>
    <dbReference type="NCBI Taxonomy" id="1164594"/>
    <lineage>
        <taxon>Bacteria</taxon>
        <taxon>Pseudomonadati</taxon>
        <taxon>Pseudomonadota</taxon>
        <taxon>Betaproteobacteria</taxon>
        <taxon>Burkholderiales</taxon>
        <taxon>Oxalobacteraceae</taxon>
        <taxon>Telluria group</taxon>
        <taxon>Massilia</taxon>
    </lineage>
</organism>
<accession>A0A1I1JSS1</accession>
<gene>
    <name evidence="1" type="ORF">SAMN05216204_10726</name>
</gene>
<name>A0A1I1JSS1_9BURK</name>
<keyword evidence="2" id="KW-1185">Reference proteome</keyword>
<evidence type="ECO:0000313" key="2">
    <source>
        <dbReference type="Proteomes" id="UP000198639"/>
    </source>
</evidence>
<dbReference type="STRING" id="1164594.SAMN05216204_10726"/>
<dbReference type="OrthoDB" id="7068435at2"/>
<sequence length="121" mass="13802">MATDDKKEYRDVLTLLSHMGSGPAVINKLDQLTVKMQDPRLCETLKKMAQFFREQPELAHAKKFRLLDFARNYSMNSGSRKEASDGIYRVQRYCEQHVASQVPQWELIARAAGWTPPGTAS</sequence>
<proteinExistence type="predicted"/>
<dbReference type="EMBL" id="FOLD01000007">
    <property type="protein sequence ID" value="SFC51699.1"/>
    <property type="molecule type" value="Genomic_DNA"/>
</dbReference>
<dbReference type="AlphaFoldDB" id="A0A1I1JSS1"/>
<reference evidence="2" key="1">
    <citation type="submission" date="2016-10" db="EMBL/GenBank/DDBJ databases">
        <authorList>
            <person name="Varghese N."/>
            <person name="Submissions S."/>
        </authorList>
    </citation>
    <scope>NUCLEOTIDE SEQUENCE [LARGE SCALE GENOMIC DNA]</scope>
    <source>
        <strain evidence="2">CGMCC 1.12041</strain>
    </source>
</reference>
<protein>
    <submittedName>
        <fullName evidence="1">Uncharacterized protein</fullName>
    </submittedName>
</protein>
<evidence type="ECO:0000313" key="1">
    <source>
        <dbReference type="EMBL" id="SFC51699.1"/>
    </source>
</evidence>
<dbReference type="Proteomes" id="UP000198639">
    <property type="component" value="Unassembled WGS sequence"/>
</dbReference>
<dbReference type="RefSeq" id="WP_091873552.1">
    <property type="nucleotide sequence ID" value="NZ_FOLD01000007.1"/>
</dbReference>